<dbReference type="AlphaFoldDB" id="A0A846MRC6"/>
<comment type="caution">
    <text evidence="3">The sequence shown here is derived from an EMBL/GenBank/DDBJ whole genome shotgun (WGS) entry which is preliminary data.</text>
</comment>
<evidence type="ECO:0000313" key="3">
    <source>
        <dbReference type="EMBL" id="NIK74113.1"/>
    </source>
</evidence>
<dbReference type="PROSITE" id="PS50828">
    <property type="entry name" value="SMR"/>
    <property type="match status" value="1"/>
</dbReference>
<dbReference type="Gene3D" id="2.60.40.1600">
    <property type="entry name" value="Smr-associated-like"/>
    <property type="match status" value="1"/>
</dbReference>
<dbReference type="Proteomes" id="UP000537126">
    <property type="component" value="Unassembled WGS sequence"/>
</dbReference>
<feature type="region of interest" description="Disordered" evidence="1">
    <location>
        <begin position="55"/>
        <end position="83"/>
    </location>
</feature>
<evidence type="ECO:0000259" key="2">
    <source>
        <dbReference type="PROSITE" id="PS50828"/>
    </source>
</evidence>
<dbReference type="InterPro" id="IPR018598">
    <property type="entry name" value="DUF2027"/>
</dbReference>
<proteinExistence type="predicted"/>
<organism evidence="3 4">
    <name type="scientific">Thermonema lapsum</name>
    <dbReference type="NCBI Taxonomy" id="28195"/>
    <lineage>
        <taxon>Bacteria</taxon>
        <taxon>Pseudomonadati</taxon>
        <taxon>Bacteroidota</taxon>
        <taxon>Cytophagia</taxon>
        <taxon>Cytophagales</taxon>
        <taxon>Thermonemataceae</taxon>
        <taxon>Thermonema</taxon>
    </lineage>
</organism>
<reference evidence="3 4" key="1">
    <citation type="submission" date="2020-03" db="EMBL/GenBank/DDBJ databases">
        <title>Genomic Encyclopedia of Type Strains, Phase IV (KMG-IV): sequencing the most valuable type-strain genomes for metagenomic binning, comparative biology and taxonomic classification.</title>
        <authorList>
            <person name="Goeker M."/>
        </authorList>
    </citation>
    <scope>NUCLEOTIDE SEQUENCE [LARGE SCALE GENOMIC DNA]</scope>
    <source>
        <strain evidence="3 4">DSM 5718</strain>
    </source>
</reference>
<dbReference type="Pfam" id="PF01713">
    <property type="entry name" value="Smr"/>
    <property type="match status" value="1"/>
</dbReference>
<dbReference type="Gene3D" id="3.30.1370.110">
    <property type="match status" value="1"/>
</dbReference>
<protein>
    <recommendedName>
        <fullName evidence="2">Smr domain-containing protein</fullName>
    </recommendedName>
</protein>
<evidence type="ECO:0000256" key="1">
    <source>
        <dbReference type="SAM" id="MobiDB-lite"/>
    </source>
</evidence>
<sequence>MNIGDRVRLLHDHMEGVVVKIQGNIAEVEIEEGFIIPVAANELVLIAKEENQYFDTTPPKASKSAKESSGSKEAGQRQQGGDKSPLYSYKGLYLAFIPTNDRLYQLYLINNTDWTTPYAVSKEQNGNHMGVAGGVLGARQYARLDEVNIEQFDSWGIYYFQVLFFRQGYYTLPHPLLRKLQFRASTFFKALQMAPILDKEGYVFQLDKDFQWKATEWEASRPMDAQQIIHSLLKQDQAEQSKIAVEVPEYEVDLHIEKLLPNHKGMSPDAIFAYQLDVFERKLDAAIASGMSEIIFIHGVGNGKLRDAIQKRAGRHPQVEFFQDAHKEKFGYGATLIKLKSK</sequence>
<dbReference type="Pfam" id="PF09640">
    <property type="entry name" value="DUF2027"/>
    <property type="match status" value="1"/>
</dbReference>
<dbReference type="RefSeq" id="WP_166919475.1">
    <property type="nucleotide sequence ID" value="NZ_JAASRN010000002.1"/>
</dbReference>
<dbReference type="InterPro" id="IPR002625">
    <property type="entry name" value="Smr_dom"/>
</dbReference>
<dbReference type="EMBL" id="JAASRN010000002">
    <property type="protein sequence ID" value="NIK74113.1"/>
    <property type="molecule type" value="Genomic_DNA"/>
</dbReference>
<name>A0A846MRC6_9BACT</name>
<gene>
    <name evidence="3" type="ORF">FHS56_001626</name>
</gene>
<dbReference type="SUPFAM" id="SSF158949">
    <property type="entry name" value="Smr-associated domain-like"/>
    <property type="match status" value="1"/>
</dbReference>
<keyword evidence="4" id="KW-1185">Reference proteome</keyword>
<dbReference type="InterPro" id="IPR036063">
    <property type="entry name" value="Smr_dom_sf"/>
</dbReference>
<dbReference type="InterPro" id="IPR036781">
    <property type="entry name" value="Smr_assoc-like_sf"/>
</dbReference>
<accession>A0A846MRC6</accession>
<feature type="domain" description="Smr" evidence="2">
    <location>
        <begin position="276"/>
        <end position="340"/>
    </location>
</feature>
<evidence type="ECO:0000313" key="4">
    <source>
        <dbReference type="Proteomes" id="UP000537126"/>
    </source>
</evidence>